<accession>A0A6J5N2H9</accession>
<proteinExistence type="predicted"/>
<name>A0A6J5N2H9_9CAUD</name>
<dbReference type="EMBL" id="LR796596">
    <property type="protein sequence ID" value="CAB4153805.1"/>
    <property type="molecule type" value="Genomic_DNA"/>
</dbReference>
<reference evidence="1" key="1">
    <citation type="submission" date="2020-04" db="EMBL/GenBank/DDBJ databases">
        <authorList>
            <person name="Chiriac C."/>
            <person name="Salcher M."/>
            <person name="Ghai R."/>
            <person name="Kavagutti S V."/>
        </authorList>
    </citation>
    <scope>NUCLEOTIDE SEQUENCE</scope>
</reference>
<organism evidence="1">
    <name type="scientific">uncultured Caudovirales phage</name>
    <dbReference type="NCBI Taxonomy" id="2100421"/>
    <lineage>
        <taxon>Viruses</taxon>
        <taxon>Duplodnaviria</taxon>
        <taxon>Heunggongvirae</taxon>
        <taxon>Uroviricota</taxon>
        <taxon>Caudoviricetes</taxon>
        <taxon>Peduoviridae</taxon>
        <taxon>Maltschvirus</taxon>
        <taxon>Maltschvirus maltsch</taxon>
    </lineage>
</organism>
<protein>
    <submittedName>
        <fullName evidence="1">Uncharacterized protein</fullName>
    </submittedName>
</protein>
<gene>
    <name evidence="1" type="ORF">UFOVP635_30</name>
</gene>
<sequence>MAFIGTNNNVLSFAEYEDVLATDQRLFEANEGLSEVIVEDACVRATDRILTLIRASDWWREYYTRQSKGNVSYTSGMISVPAPNPNKILARQADFTDLAVYYALAEILLPKVADFGQGDNAERQKILFYNDKYKALLQELLDAGDWYDFSGDAVITNDEKMPSRHNIVRVR</sequence>
<evidence type="ECO:0000313" key="1">
    <source>
        <dbReference type="EMBL" id="CAB4153805.1"/>
    </source>
</evidence>